<dbReference type="Gene3D" id="3.90.1380.10">
    <property type="entry name" value="Threonine synthase, N-terminal domain"/>
    <property type="match status" value="1"/>
</dbReference>
<dbReference type="PANTHER" id="PTHR43515">
    <property type="entry name" value="THREONINE SYNTHASE-LIKE 1"/>
    <property type="match status" value="1"/>
</dbReference>
<dbReference type="GO" id="GO:0030170">
    <property type="term" value="F:pyridoxal phosphate binding"/>
    <property type="evidence" value="ECO:0007669"/>
    <property type="project" value="InterPro"/>
</dbReference>
<evidence type="ECO:0000256" key="6">
    <source>
        <dbReference type="ARBA" id="ARBA00022605"/>
    </source>
</evidence>
<evidence type="ECO:0000259" key="12">
    <source>
        <dbReference type="Pfam" id="PF00291"/>
    </source>
</evidence>
<name>A0A377J1Z3_9HELI</name>
<comment type="pathway">
    <text evidence="2">Amino-acid biosynthesis; L-threonine biosynthesis; L-threonine from L-aspartate: step 5/5.</text>
</comment>
<gene>
    <name evidence="14" type="primary">thrC</name>
    <name evidence="14" type="ORF">NCTC12410_00314</name>
</gene>
<dbReference type="NCBIfam" id="TIGR00260">
    <property type="entry name" value="thrC"/>
    <property type="match status" value="1"/>
</dbReference>
<feature type="domain" description="Threonine synthase N-terminal" evidence="13">
    <location>
        <begin position="4"/>
        <end position="70"/>
    </location>
</feature>
<dbReference type="Pfam" id="PF14821">
    <property type="entry name" value="Thr_synth_N"/>
    <property type="match status" value="1"/>
</dbReference>
<dbReference type="Gene3D" id="3.40.50.1100">
    <property type="match status" value="2"/>
</dbReference>
<dbReference type="InterPro" id="IPR000634">
    <property type="entry name" value="Ser/Thr_deHydtase_PyrdxlP-BS"/>
</dbReference>
<keyword evidence="14" id="KW-0456">Lyase</keyword>
<evidence type="ECO:0000256" key="10">
    <source>
        <dbReference type="NCBIfam" id="TIGR00260"/>
    </source>
</evidence>
<dbReference type="InterPro" id="IPR004450">
    <property type="entry name" value="Thr_synthase-like"/>
</dbReference>
<dbReference type="UniPathway" id="UPA00050">
    <property type="reaction ID" value="UER00065"/>
</dbReference>
<dbReference type="Proteomes" id="UP000254841">
    <property type="component" value="Unassembled WGS sequence"/>
</dbReference>
<keyword evidence="8 11" id="KW-0663">Pyridoxal phosphate</keyword>
<dbReference type="InterPro" id="IPR036052">
    <property type="entry name" value="TrpB-like_PALP_sf"/>
</dbReference>
<evidence type="ECO:0000259" key="13">
    <source>
        <dbReference type="Pfam" id="PF14821"/>
    </source>
</evidence>
<dbReference type="PROSITE" id="PS00165">
    <property type="entry name" value="DEHYDRATASE_SER_THR"/>
    <property type="match status" value="1"/>
</dbReference>
<feature type="domain" description="Tryptophan synthase beta chain-like PALP" evidence="12">
    <location>
        <begin position="96"/>
        <end position="399"/>
    </location>
</feature>
<accession>A0A377J1Z3</accession>
<dbReference type="OrthoDB" id="9763107at2"/>
<comment type="similarity">
    <text evidence="3">Belongs to the threonine synthase family.</text>
</comment>
<evidence type="ECO:0000256" key="9">
    <source>
        <dbReference type="ARBA" id="ARBA00049144"/>
    </source>
</evidence>
<dbReference type="InterPro" id="IPR001926">
    <property type="entry name" value="TrpB-like_PALP"/>
</dbReference>
<evidence type="ECO:0000313" key="14">
    <source>
        <dbReference type="EMBL" id="STO96501.1"/>
    </source>
</evidence>
<organism evidence="14 15">
    <name type="scientific">Helicobacter canis</name>
    <dbReference type="NCBI Taxonomy" id="29419"/>
    <lineage>
        <taxon>Bacteria</taxon>
        <taxon>Pseudomonadati</taxon>
        <taxon>Campylobacterota</taxon>
        <taxon>Epsilonproteobacteria</taxon>
        <taxon>Campylobacterales</taxon>
        <taxon>Helicobacteraceae</taxon>
        <taxon>Helicobacter</taxon>
    </lineage>
</organism>
<dbReference type="SUPFAM" id="SSF53686">
    <property type="entry name" value="Tryptophan synthase beta subunit-like PLP-dependent enzymes"/>
    <property type="match status" value="1"/>
</dbReference>
<evidence type="ECO:0000256" key="2">
    <source>
        <dbReference type="ARBA" id="ARBA00004979"/>
    </source>
</evidence>
<dbReference type="Pfam" id="PF00291">
    <property type="entry name" value="PALP"/>
    <property type="match status" value="1"/>
</dbReference>
<evidence type="ECO:0000256" key="1">
    <source>
        <dbReference type="ARBA" id="ARBA00001933"/>
    </source>
</evidence>
<comment type="cofactor">
    <cofactor evidence="1 11">
        <name>pyridoxal 5'-phosphate</name>
        <dbReference type="ChEBI" id="CHEBI:597326"/>
    </cofactor>
</comment>
<evidence type="ECO:0000256" key="7">
    <source>
        <dbReference type="ARBA" id="ARBA00022697"/>
    </source>
</evidence>
<dbReference type="PANTHER" id="PTHR43515:SF1">
    <property type="entry name" value="THREONINE SYNTHASE-LIKE 1"/>
    <property type="match status" value="1"/>
</dbReference>
<protein>
    <recommendedName>
        <fullName evidence="5 10">Threonine synthase</fullName>
        <ecNumber evidence="4 10">4.2.3.1</ecNumber>
    </recommendedName>
</protein>
<feature type="modified residue" description="N6-(pyridoxal phosphate)lysine" evidence="11">
    <location>
        <position position="109"/>
    </location>
</feature>
<dbReference type="EMBL" id="UGHV01000001">
    <property type="protein sequence ID" value="STO96501.1"/>
    <property type="molecule type" value="Genomic_DNA"/>
</dbReference>
<evidence type="ECO:0000313" key="15">
    <source>
        <dbReference type="Proteomes" id="UP000254841"/>
    </source>
</evidence>
<evidence type="ECO:0000256" key="8">
    <source>
        <dbReference type="ARBA" id="ARBA00022898"/>
    </source>
</evidence>
<dbReference type="RefSeq" id="WP_115010831.1">
    <property type="nucleotide sequence ID" value="NZ_UGHV01000001.1"/>
</dbReference>
<sequence>MNPFTSTRNATSTPANFTQAILSPAADSKGLYTLATLPTIDFRALLDSSYNDLCKAIFTHLKIEIDSSVLDAALHCYASFDDPNNPAPITQRENAYFLELYHGPTRAFKDMALCPFGSLFSSLAAAHNQRYLILTATSGDTGPATLAALASKPNVKVICLYPDGGTSQVQGLQMQTASAPNLKTLGIVGDFDTAQSLLKSLLNSQDFTDKIAQKGYKLSAANSVNFGRIAFQIIYYIWGYLTLVRQGAMKWGEKLAVSVPSGNFGNALGAFLAKCMGLPLGQIIIASNQNNILTELITSGVYDIAGRSLSKSISPAMDILKSSNVERVLFYLYGDTRTKELQESLESTSRYALSGDELDKLQEHFCAWWGDDTKAREMIRTAFDKGYILDPHTALAYGAHCAINPSQKTLVCATAEWSKFAPSVVEAIFGKRVDDKQAIQIMLDAGASIGSGITELFSKPKLHTQVLEKEQVEGAILQWL</sequence>
<evidence type="ECO:0000256" key="4">
    <source>
        <dbReference type="ARBA" id="ARBA00013028"/>
    </source>
</evidence>
<evidence type="ECO:0000256" key="5">
    <source>
        <dbReference type="ARBA" id="ARBA00018679"/>
    </source>
</evidence>
<evidence type="ECO:0000256" key="3">
    <source>
        <dbReference type="ARBA" id="ARBA00005517"/>
    </source>
</evidence>
<keyword evidence="7" id="KW-0791">Threonine biosynthesis</keyword>
<keyword evidence="6" id="KW-0028">Amino-acid biosynthesis</keyword>
<evidence type="ECO:0000256" key="11">
    <source>
        <dbReference type="PIRSR" id="PIRSR604450-51"/>
    </source>
</evidence>
<dbReference type="GO" id="GO:0009088">
    <property type="term" value="P:threonine biosynthetic process"/>
    <property type="evidence" value="ECO:0007669"/>
    <property type="project" value="UniProtKB-UniRule"/>
</dbReference>
<dbReference type="GO" id="GO:0004795">
    <property type="term" value="F:threonine synthase activity"/>
    <property type="evidence" value="ECO:0007669"/>
    <property type="project" value="UniProtKB-UniRule"/>
</dbReference>
<proteinExistence type="inferred from homology"/>
<dbReference type="EC" id="4.2.3.1" evidence="4 10"/>
<dbReference type="InterPro" id="IPR029144">
    <property type="entry name" value="Thr_synth_N"/>
</dbReference>
<dbReference type="InterPro" id="IPR037158">
    <property type="entry name" value="Thr_synth_N_sf"/>
</dbReference>
<reference evidence="14 15" key="1">
    <citation type="submission" date="2018-06" db="EMBL/GenBank/DDBJ databases">
        <authorList>
            <consortium name="Pathogen Informatics"/>
            <person name="Doyle S."/>
        </authorList>
    </citation>
    <scope>NUCLEOTIDE SEQUENCE [LARGE SCALE GENOMIC DNA]</scope>
    <source>
        <strain evidence="14 15">NCTC12410</strain>
    </source>
</reference>
<dbReference type="AlphaFoldDB" id="A0A377J1Z3"/>
<dbReference type="GO" id="GO:0005737">
    <property type="term" value="C:cytoplasm"/>
    <property type="evidence" value="ECO:0007669"/>
    <property type="project" value="TreeGrafter"/>
</dbReference>
<comment type="catalytic activity">
    <reaction evidence="9">
        <text>O-phospho-L-homoserine + H2O = L-threonine + phosphate</text>
        <dbReference type="Rhea" id="RHEA:10840"/>
        <dbReference type="ChEBI" id="CHEBI:15377"/>
        <dbReference type="ChEBI" id="CHEBI:43474"/>
        <dbReference type="ChEBI" id="CHEBI:57590"/>
        <dbReference type="ChEBI" id="CHEBI:57926"/>
        <dbReference type="EC" id="4.2.3.1"/>
    </reaction>
</comment>